<keyword evidence="1" id="KW-0378">Hydrolase</keyword>
<dbReference type="EC" id="3.1.3.27" evidence="1"/>
<dbReference type="AlphaFoldDB" id="A0AA37T916"/>
<proteinExistence type="predicted"/>
<comment type="catalytic activity">
    <reaction evidence="1">
        <text>a 1,2-diacyl-sn-glycero-3-phospho-(1'-sn-glycero-3'-phosphate) + H2O = a 1,2-diacyl-sn-glycero-3-phospho-(1'-sn-glycerol) + phosphate</text>
        <dbReference type="Rhea" id="RHEA:33751"/>
        <dbReference type="ChEBI" id="CHEBI:15377"/>
        <dbReference type="ChEBI" id="CHEBI:43474"/>
        <dbReference type="ChEBI" id="CHEBI:60110"/>
        <dbReference type="ChEBI" id="CHEBI:64716"/>
        <dbReference type="EC" id="3.1.3.27"/>
    </reaction>
</comment>
<feature type="domain" description="YutG/PgpA" evidence="3">
    <location>
        <begin position="24"/>
        <end position="161"/>
    </location>
</feature>
<dbReference type="InterPro" id="IPR036681">
    <property type="entry name" value="PgpA-like_sf"/>
</dbReference>
<comment type="pathway">
    <text evidence="1">Phospholipid metabolism; phosphatidylglycerol biosynthesis; phosphatidylglycerol from CDP-diacylglycerol: step 2/2.</text>
</comment>
<comment type="cofactor">
    <cofactor evidence="1">
        <name>Mg(2+)</name>
        <dbReference type="ChEBI" id="CHEBI:18420"/>
    </cofactor>
</comment>
<dbReference type="InterPro" id="IPR007686">
    <property type="entry name" value="YutG/PgpA"/>
</dbReference>
<feature type="transmembrane region" description="Helical" evidence="2">
    <location>
        <begin position="55"/>
        <end position="76"/>
    </location>
</feature>
<comment type="caution">
    <text evidence="4">The sequence shown here is derived from an EMBL/GenBank/DDBJ whole genome shotgun (WGS) entry which is preliminary data.</text>
</comment>
<evidence type="ECO:0000256" key="2">
    <source>
        <dbReference type="SAM" id="Phobius"/>
    </source>
</evidence>
<dbReference type="InterPro" id="IPR026037">
    <property type="entry name" value="PgpA"/>
</dbReference>
<dbReference type="GO" id="GO:0005886">
    <property type="term" value="C:plasma membrane"/>
    <property type="evidence" value="ECO:0007669"/>
    <property type="project" value="UniProtKB-SubCell"/>
</dbReference>
<keyword evidence="1" id="KW-0479">Metal-binding</keyword>
<dbReference type="CDD" id="cd06971">
    <property type="entry name" value="PgpA"/>
    <property type="match status" value="1"/>
</dbReference>
<comment type="function">
    <text evidence="1">Lipid phosphatase which dephosphorylates phosphatidylglycerophosphate (PGP) to phosphatidylglycerol (PG).</text>
</comment>
<keyword evidence="1" id="KW-0442">Lipid degradation</keyword>
<evidence type="ECO:0000259" key="3">
    <source>
        <dbReference type="Pfam" id="PF04608"/>
    </source>
</evidence>
<evidence type="ECO:0000313" key="5">
    <source>
        <dbReference type="Proteomes" id="UP001156870"/>
    </source>
</evidence>
<comment type="subcellular location">
    <subcellularLocation>
        <location evidence="1">Cell inner membrane</location>
        <topology evidence="1">Multi-pass membrane protein</topology>
    </subcellularLocation>
</comment>
<keyword evidence="1" id="KW-1003">Cell membrane</keyword>
<keyword evidence="1" id="KW-0443">Lipid metabolism</keyword>
<dbReference type="EMBL" id="BSPD01000092">
    <property type="protein sequence ID" value="GLS27886.1"/>
    <property type="molecule type" value="Genomic_DNA"/>
</dbReference>
<keyword evidence="5" id="KW-1185">Reference proteome</keyword>
<keyword evidence="1" id="KW-0595">Phospholipid degradation</keyword>
<sequence>MSASKKSINTPSFKQILTNPWHFFAFGFGSGLSPKAPGTVGTLAAIPLWWAMQSLPFGVLVGIITVSFVLGVWVCAQSSRQLQVHDHPGIVWDEFVGYWITMLAAPKEWWWIIVGFGLFRFFDIIKPWPIGWVDRRVKGGFGIMVDDAIAGILAALVLYMLTLLVV</sequence>
<dbReference type="PIRSF" id="PIRSF006162">
    <property type="entry name" value="PgpA"/>
    <property type="match status" value="1"/>
</dbReference>
<protein>
    <recommendedName>
        <fullName evidence="1">Phosphatidylglycerophosphatase A</fullName>
        <ecNumber evidence="1">3.1.3.27</ecNumber>
    </recommendedName>
    <alternativeName>
        <fullName evidence="1">Phosphatidylglycerolphosphate phosphatase A</fullName>
    </alternativeName>
</protein>
<dbReference type="GO" id="GO:0009395">
    <property type="term" value="P:phospholipid catabolic process"/>
    <property type="evidence" value="ECO:0007669"/>
    <property type="project" value="UniProtKB-KW"/>
</dbReference>
<keyword evidence="1 2" id="KW-0472">Membrane</keyword>
<keyword evidence="1 2" id="KW-0812">Transmembrane</keyword>
<keyword evidence="1" id="KW-1208">Phospholipid metabolism</keyword>
<gene>
    <name evidence="4" type="ORF">GCM10007877_36050</name>
</gene>
<dbReference type="Proteomes" id="UP001156870">
    <property type="component" value="Unassembled WGS sequence"/>
</dbReference>
<feature type="transmembrane region" description="Helical" evidence="2">
    <location>
        <begin position="148"/>
        <end position="165"/>
    </location>
</feature>
<evidence type="ECO:0000313" key="4">
    <source>
        <dbReference type="EMBL" id="GLS27886.1"/>
    </source>
</evidence>
<dbReference type="RefSeq" id="WP_232595110.1">
    <property type="nucleotide sequence ID" value="NZ_BSPD01000092.1"/>
</dbReference>
<evidence type="ECO:0000256" key="1">
    <source>
        <dbReference type="PIRNR" id="PIRNR006162"/>
    </source>
</evidence>
<dbReference type="PANTHER" id="PTHR36305:SF1">
    <property type="entry name" value="PHOSPHATIDYLGLYCEROPHOSPHATASE A"/>
    <property type="match status" value="1"/>
</dbReference>
<dbReference type="SUPFAM" id="SSF101307">
    <property type="entry name" value="YutG-like"/>
    <property type="match status" value="1"/>
</dbReference>
<accession>A0AA37T916</accession>
<dbReference type="GO" id="GO:0008962">
    <property type="term" value="F:phosphatidylglycerophosphatase activity"/>
    <property type="evidence" value="ECO:0007669"/>
    <property type="project" value="UniProtKB-EC"/>
</dbReference>
<keyword evidence="1" id="KW-0997">Cell inner membrane</keyword>
<reference evidence="4 5" key="1">
    <citation type="journal article" date="2014" name="Int. J. Syst. Evol. Microbiol.">
        <title>Complete genome sequence of Corynebacterium casei LMG S-19264T (=DSM 44701T), isolated from a smear-ripened cheese.</title>
        <authorList>
            <consortium name="US DOE Joint Genome Institute (JGI-PGF)"/>
            <person name="Walter F."/>
            <person name="Albersmeier A."/>
            <person name="Kalinowski J."/>
            <person name="Ruckert C."/>
        </authorList>
    </citation>
    <scope>NUCLEOTIDE SEQUENCE [LARGE SCALE GENOMIC DNA]</scope>
    <source>
        <strain evidence="4 5">NBRC 110095</strain>
    </source>
</reference>
<keyword evidence="1" id="KW-0460">Magnesium</keyword>
<dbReference type="PANTHER" id="PTHR36305">
    <property type="entry name" value="PHOSPHATIDYLGLYCEROPHOSPHATASE A"/>
    <property type="match status" value="1"/>
</dbReference>
<keyword evidence="2" id="KW-1133">Transmembrane helix</keyword>
<dbReference type="GO" id="GO:0046872">
    <property type="term" value="F:metal ion binding"/>
    <property type="evidence" value="ECO:0007669"/>
    <property type="project" value="UniProtKB-KW"/>
</dbReference>
<dbReference type="Pfam" id="PF04608">
    <property type="entry name" value="PgpA"/>
    <property type="match status" value="1"/>
</dbReference>
<name>A0AA37T916_9GAMM</name>
<organism evidence="4 5">
    <name type="scientific">Marinibactrum halimedae</name>
    <dbReference type="NCBI Taxonomy" id="1444977"/>
    <lineage>
        <taxon>Bacteria</taxon>
        <taxon>Pseudomonadati</taxon>
        <taxon>Pseudomonadota</taxon>
        <taxon>Gammaproteobacteria</taxon>
        <taxon>Cellvibrionales</taxon>
        <taxon>Cellvibrionaceae</taxon>
        <taxon>Marinibactrum</taxon>
    </lineage>
</organism>